<proteinExistence type="predicted"/>
<feature type="transmembrane region" description="Helical" evidence="1">
    <location>
        <begin position="46"/>
        <end position="68"/>
    </location>
</feature>
<feature type="transmembrane region" description="Helical" evidence="1">
    <location>
        <begin position="15"/>
        <end position="34"/>
    </location>
</feature>
<reference evidence="2" key="1">
    <citation type="submission" date="2018-06" db="EMBL/GenBank/DDBJ databases">
        <authorList>
            <person name="Zhirakovskaya E."/>
        </authorList>
    </citation>
    <scope>NUCLEOTIDE SEQUENCE</scope>
</reference>
<name>A0A3B0TUF4_9ZZZZ</name>
<dbReference type="EMBL" id="UOEP01000150">
    <property type="protein sequence ID" value="VAW21608.1"/>
    <property type="molecule type" value="Genomic_DNA"/>
</dbReference>
<keyword evidence="1" id="KW-0812">Transmembrane</keyword>
<keyword evidence="1" id="KW-1133">Transmembrane helix</keyword>
<evidence type="ECO:0000256" key="1">
    <source>
        <dbReference type="SAM" id="Phobius"/>
    </source>
</evidence>
<evidence type="ECO:0000313" key="2">
    <source>
        <dbReference type="EMBL" id="VAW21608.1"/>
    </source>
</evidence>
<organism evidence="2">
    <name type="scientific">hydrothermal vent metagenome</name>
    <dbReference type="NCBI Taxonomy" id="652676"/>
    <lineage>
        <taxon>unclassified sequences</taxon>
        <taxon>metagenomes</taxon>
        <taxon>ecological metagenomes</taxon>
    </lineage>
</organism>
<sequence length="86" mass="9466">MKDILIPAKRIKKELIILLVCFSAAFLLNIYAIAKYAGGWSELLGQLHIVVILSLAIYFIVAILRLILFGILKGFKKGSISGKGFS</sequence>
<accession>A0A3B0TUF4</accession>
<gene>
    <name evidence="2" type="ORF">MNBD_BACTEROID01-2449</name>
</gene>
<protein>
    <submittedName>
        <fullName evidence="2">Uncharacterized protein</fullName>
    </submittedName>
</protein>
<dbReference type="AlphaFoldDB" id="A0A3B0TUF4"/>
<keyword evidence="1" id="KW-0472">Membrane</keyword>